<feature type="transmembrane region" description="Helical" evidence="6">
    <location>
        <begin position="103"/>
        <end position="126"/>
    </location>
</feature>
<feature type="transmembrane region" description="Helical" evidence="6">
    <location>
        <begin position="401"/>
        <end position="425"/>
    </location>
</feature>
<dbReference type="GeneID" id="25324898"/>
<dbReference type="RefSeq" id="XP_013319062.1">
    <property type="nucleotide sequence ID" value="XM_013463608.1"/>
</dbReference>
<gene>
    <name evidence="8" type="ORF">PV05_02990</name>
</gene>
<evidence type="ECO:0000313" key="8">
    <source>
        <dbReference type="EMBL" id="KIW58478.1"/>
    </source>
</evidence>
<dbReference type="FunFam" id="1.20.1250.20:FF:000034">
    <property type="entry name" value="MFS general substrate transporter"/>
    <property type="match status" value="1"/>
</dbReference>
<dbReference type="Gene3D" id="1.20.1250.20">
    <property type="entry name" value="MFS general substrate transporter like domains"/>
    <property type="match status" value="2"/>
</dbReference>
<dbReference type="GO" id="GO:0022857">
    <property type="term" value="F:transmembrane transporter activity"/>
    <property type="evidence" value="ECO:0007669"/>
    <property type="project" value="InterPro"/>
</dbReference>
<feature type="transmembrane region" description="Helical" evidence="6">
    <location>
        <begin position="365"/>
        <end position="389"/>
    </location>
</feature>
<feature type="transmembrane region" description="Helical" evidence="6">
    <location>
        <begin position="272"/>
        <end position="297"/>
    </location>
</feature>
<dbReference type="SUPFAM" id="SSF103473">
    <property type="entry name" value="MFS general substrate transporter"/>
    <property type="match status" value="1"/>
</dbReference>
<keyword evidence="2" id="KW-0813">Transport</keyword>
<dbReference type="GO" id="GO:0016020">
    <property type="term" value="C:membrane"/>
    <property type="evidence" value="ECO:0007669"/>
    <property type="project" value="UniProtKB-SubCell"/>
</dbReference>
<sequence>MKDEPGHLETQSADVGMALGVESVNKSRVLRKMDLRIMPVLTILYLFAFLDRGNIGNAKVLGMSKDLGLAGNEYNLCLTVFFFPYIAFEIPSNLLLKRLRPSVWLPSIVAAWGIVTICMGLVQGYHGLLICRIFLGLTEAGLYPGVAYYLTMWYCPSDLGYRQAVFFSAASGAGAFSGLLAYAINKMDGIGNYAGWRWIFIIEGLATVVVAILAFFTIYDFPDTAKFLSAEERTWILHQLKYHGSKQSNRLVEENDKFQWKFVRRAVTDWQIYLAILSNWGASCVIYGISFFLPTIINELGYTSTASNILTIPMYVAAAIATIVTSFFSDNYKNRGNFVLGLQLATLAGFVMAVIGSGVGGVPGVVYAGVFLATCSCYPAYVLIITWIANNLAPTYKRGAGVAFLIGMGNFSGAMASNFYSTIIVENIANLTLHRIISRSQDSPQFLLGHGVELGFVVLALLADVVLIIVYKRINKRRELACQQELAYTNQELSDKGDRALTFRYQL</sequence>
<feature type="transmembrane region" description="Helical" evidence="6">
    <location>
        <begin position="164"/>
        <end position="184"/>
    </location>
</feature>
<dbReference type="InterPro" id="IPR011701">
    <property type="entry name" value="MFS"/>
</dbReference>
<feature type="domain" description="Major facilitator superfamily (MFS) profile" evidence="7">
    <location>
        <begin position="37"/>
        <end position="478"/>
    </location>
</feature>
<feature type="transmembrane region" description="Helical" evidence="6">
    <location>
        <begin position="340"/>
        <end position="359"/>
    </location>
</feature>
<dbReference type="PROSITE" id="PS50850">
    <property type="entry name" value="MFS"/>
    <property type="match status" value="1"/>
</dbReference>
<dbReference type="PANTHER" id="PTHR43791">
    <property type="entry name" value="PERMEASE-RELATED"/>
    <property type="match status" value="1"/>
</dbReference>
<feature type="transmembrane region" description="Helical" evidence="6">
    <location>
        <begin position="196"/>
        <end position="219"/>
    </location>
</feature>
<keyword evidence="4 6" id="KW-1133">Transmembrane helix</keyword>
<dbReference type="InterPro" id="IPR020846">
    <property type="entry name" value="MFS_dom"/>
</dbReference>
<dbReference type="PANTHER" id="PTHR43791:SF18">
    <property type="entry name" value="NICOTINIC ACID TRANSPORTER TNA1, PUTATIVE (AFU_ORTHOLOGUE AFUA_3G03820)-RELATED"/>
    <property type="match status" value="1"/>
</dbReference>
<proteinExistence type="predicted"/>
<evidence type="ECO:0000256" key="1">
    <source>
        <dbReference type="ARBA" id="ARBA00004141"/>
    </source>
</evidence>
<feature type="transmembrane region" description="Helical" evidence="6">
    <location>
        <begin position="132"/>
        <end position="152"/>
    </location>
</feature>
<dbReference type="AlphaFoldDB" id="A0A0D2ERX6"/>
<organism evidence="8 9">
    <name type="scientific">Exophiala xenobiotica</name>
    <dbReference type="NCBI Taxonomy" id="348802"/>
    <lineage>
        <taxon>Eukaryota</taxon>
        <taxon>Fungi</taxon>
        <taxon>Dikarya</taxon>
        <taxon>Ascomycota</taxon>
        <taxon>Pezizomycotina</taxon>
        <taxon>Eurotiomycetes</taxon>
        <taxon>Chaetothyriomycetidae</taxon>
        <taxon>Chaetothyriales</taxon>
        <taxon>Herpotrichiellaceae</taxon>
        <taxon>Exophiala</taxon>
    </lineage>
</organism>
<name>A0A0D2ERX6_9EURO</name>
<protein>
    <recommendedName>
        <fullName evidence="7">Major facilitator superfamily (MFS) profile domain-containing protein</fullName>
    </recommendedName>
</protein>
<dbReference type="HOGENOM" id="CLU_001265_0_1_1"/>
<feature type="transmembrane region" description="Helical" evidence="6">
    <location>
        <begin position="445"/>
        <end position="471"/>
    </location>
</feature>
<evidence type="ECO:0000256" key="5">
    <source>
        <dbReference type="ARBA" id="ARBA00023136"/>
    </source>
</evidence>
<feature type="transmembrane region" description="Helical" evidence="6">
    <location>
        <begin position="309"/>
        <end position="328"/>
    </location>
</feature>
<keyword evidence="9" id="KW-1185">Reference proteome</keyword>
<dbReference type="Proteomes" id="UP000054342">
    <property type="component" value="Unassembled WGS sequence"/>
</dbReference>
<feature type="transmembrane region" description="Helical" evidence="6">
    <location>
        <begin position="35"/>
        <end position="53"/>
    </location>
</feature>
<dbReference type="OrthoDB" id="2962993at2759"/>
<dbReference type="EMBL" id="KN847318">
    <property type="protein sequence ID" value="KIW58478.1"/>
    <property type="molecule type" value="Genomic_DNA"/>
</dbReference>
<evidence type="ECO:0000256" key="6">
    <source>
        <dbReference type="SAM" id="Phobius"/>
    </source>
</evidence>
<evidence type="ECO:0000256" key="2">
    <source>
        <dbReference type="ARBA" id="ARBA00022448"/>
    </source>
</evidence>
<keyword evidence="3 6" id="KW-0812">Transmembrane</keyword>
<dbReference type="Pfam" id="PF07690">
    <property type="entry name" value="MFS_1"/>
    <property type="match status" value="1"/>
</dbReference>
<accession>A0A0D2ERX6</accession>
<reference evidence="8 9" key="1">
    <citation type="submission" date="2015-01" db="EMBL/GenBank/DDBJ databases">
        <title>The Genome Sequence of Exophiala xenobiotica CBS118157.</title>
        <authorList>
            <consortium name="The Broad Institute Genomics Platform"/>
            <person name="Cuomo C."/>
            <person name="de Hoog S."/>
            <person name="Gorbushina A."/>
            <person name="Stielow B."/>
            <person name="Teixiera M."/>
            <person name="Abouelleil A."/>
            <person name="Chapman S.B."/>
            <person name="Priest M."/>
            <person name="Young S.K."/>
            <person name="Wortman J."/>
            <person name="Nusbaum C."/>
            <person name="Birren B."/>
        </authorList>
    </citation>
    <scope>NUCLEOTIDE SEQUENCE [LARGE SCALE GENOMIC DNA]</scope>
    <source>
        <strain evidence="8 9">CBS 118157</strain>
    </source>
</reference>
<evidence type="ECO:0000256" key="3">
    <source>
        <dbReference type="ARBA" id="ARBA00022692"/>
    </source>
</evidence>
<evidence type="ECO:0000259" key="7">
    <source>
        <dbReference type="PROSITE" id="PS50850"/>
    </source>
</evidence>
<feature type="transmembrane region" description="Helical" evidence="6">
    <location>
        <begin position="73"/>
        <end position="96"/>
    </location>
</feature>
<keyword evidence="5 6" id="KW-0472">Membrane</keyword>
<dbReference type="InterPro" id="IPR036259">
    <property type="entry name" value="MFS_trans_sf"/>
</dbReference>
<comment type="subcellular location">
    <subcellularLocation>
        <location evidence="1">Membrane</location>
        <topology evidence="1">Multi-pass membrane protein</topology>
    </subcellularLocation>
</comment>
<evidence type="ECO:0000256" key="4">
    <source>
        <dbReference type="ARBA" id="ARBA00022989"/>
    </source>
</evidence>
<evidence type="ECO:0000313" key="9">
    <source>
        <dbReference type="Proteomes" id="UP000054342"/>
    </source>
</evidence>